<keyword evidence="4 5" id="KW-0663">Pyridoxal phosphate</keyword>
<dbReference type="EC" id="2.6.1.9" evidence="7"/>
<dbReference type="GO" id="GO:0030170">
    <property type="term" value="F:pyridoxal phosphate binding"/>
    <property type="evidence" value="ECO:0007669"/>
    <property type="project" value="InterPro"/>
</dbReference>
<evidence type="ECO:0000256" key="3">
    <source>
        <dbReference type="ARBA" id="ARBA00022679"/>
    </source>
</evidence>
<dbReference type="InterPro" id="IPR015424">
    <property type="entry name" value="PyrdxlP-dep_Trfase"/>
</dbReference>
<dbReference type="Pfam" id="PF00155">
    <property type="entry name" value="Aminotran_1_2"/>
    <property type="match status" value="1"/>
</dbReference>
<dbReference type="PANTHER" id="PTHR42885:SF2">
    <property type="entry name" value="HISTIDINOL-PHOSPHATE AMINOTRANSFERASE"/>
    <property type="match status" value="1"/>
</dbReference>
<proteinExistence type="inferred from homology"/>
<evidence type="ECO:0000256" key="1">
    <source>
        <dbReference type="ARBA" id="ARBA00001933"/>
    </source>
</evidence>
<dbReference type="Proteomes" id="UP000266089">
    <property type="component" value="Unassembled WGS sequence"/>
</dbReference>
<evidence type="ECO:0000313" key="7">
    <source>
        <dbReference type="EMBL" id="RIH75860.1"/>
    </source>
</evidence>
<evidence type="ECO:0000313" key="8">
    <source>
        <dbReference type="Proteomes" id="UP000266089"/>
    </source>
</evidence>
<evidence type="ECO:0000256" key="4">
    <source>
        <dbReference type="ARBA" id="ARBA00022898"/>
    </source>
</evidence>
<dbReference type="InterPro" id="IPR015421">
    <property type="entry name" value="PyrdxlP-dep_Trfase_major"/>
</dbReference>
<dbReference type="Gene3D" id="3.40.640.10">
    <property type="entry name" value="Type I PLP-dependent aspartate aminotransferase-like (Major domain)"/>
    <property type="match status" value="1"/>
</dbReference>
<comment type="caution">
    <text evidence="7">The sequence shown here is derived from an EMBL/GenBank/DDBJ whole genome shotgun (WGS) entry which is preliminary data.</text>
</comment>
<protein>
    <submittedName>
        <fullName evidence="7">Histidinol-phosphate aminotransferase 2</fullName>
        <ecNumber evidence="7">2.6.1.9</ecNumber>
    </submittedName>
</protein>
<sequence>MKAFKPHLQGLPSYPYKKVEAPIKLDQNESPYDLPAELKQRVLARWQGLDFNRYPHLHAEDVREKLAAWLSWPMEGLVVAPGSNLLIQALVQASNAVLDTAPSFPHYAFSAQISATPYQAVPLESGFSLPTQALLEAMDAPPGVLFLPNPHAPTARLFAEAEIHLLADKAARTGWLLVIDEAYHQFSGTDYSPLAKINPHVAILRTFSKAWGLGGIRAGYLLASPEVCNVVQNFVPPFGLPAHTAQLLLTVLEVPGYVQGIVQTLVAEREKLFRALQKHPTWRVYESQTNFLLIRTPDAAAAYQGLLRQGILVRRQDHYPGLEGCIRVSVGTPQENQRFLEAAFSLIEVPHA</sequence>
<feature type="domain" description="Aminotransferase class I/classII large" evidence="6">
    <location>
        <begin position="23"/>
        <end position="342"/>
    </location>
</feature>
<dbReference type="AlphaFoldDB" id="A0A399E070"/>
<evidence type="ECO:0000256" key="2">
    <source>
        <dbReference type="ARBA" id="ARBA00022576"/>
    </source>
</evidence>
<dbReference type="CDD" id="cd00609">
    <property type="entry name" value="AAT_like"/>
    <property type="match status" value="1"/>
</dbReference>
<keyword evidence="3 7" id="KW-0808">Transferase</keyword>
<dbReference type="InterPro" id="IPR004839">
    <property type="entry name" value="Aminotransferase_I/II_large"/>
</dbReference>
<dbReference type="Gene3D" id="3.90.1150.10">
    <property type="entry name" value="Aspartate Aminotransferase, domain 1"/>
    <property type="match status" value="1"/>
</dbReference>
<comment type="cofactor">
    <cofactor evidence="1 5">
        <name>pyridoxal 5'-phosphate</name>
        <dbReference type="ChEBI" id="CHEBI:597326"/>
    </cofactor>
</comment>
<dbReference type="EMBL" id="QWKX01000056">
    <property type="protein sequence ID" value="RIH75860.1"/>
    <property type="molecule type" value="Genomic_DNA"/>
</dbReference>
<dbReference type="PROSITE" id="PS00599">
    <property type="entry name" value="AA_TRANSFER_CLASS_2"/>
    <property type="match status" value="1"/>
</dbReference>
<dbReference type="RefSeq" id="WP_027887743.1">
    <property type="nucleotide sequence ID" value="NZ_JBHSXZ010000049.1"/>
</dbReference>
<dbReference type="GO" id="GO:0004400">
    <property type="term" value="F:histidinol-phosphate transaminase activity"/>
    <property type="evidence" value="ECO:0007669"/>
    <property type="project" value="UniProtKB-EC"/>
</dbReference>
<name>A0A399E070_9DEIN</name>
<evidence type="ECO:0000259" key="6">
    <source>
        <dbReference type="Pfam" id="PF00155"/>
    </source>
</evidence>
<accession>A0A399E070</accession>
<gene>
    <name evidence="7" type="primary">hisC2</name>
    <name evidence="7" type="ORF">Mcate_02033</name>
</gene>
<dbReference type="PANTHER" id="PTHR42885">
    <property type="entry name" value="HISTIDINOL-PHOSPHATE AMINOTRANSFERASE-RELATED"/>
    <property type="match status" value="1"/>
</dbReference>
<dbReference type="OrthoDB" id="9813612at2"/>
<reference evidence="7 8" key="1">
    <citation type="submission" date="2018-08" db="EMBL/GenBank/DDBJ databases">
        <title>Meiothermus cateniformans JCM 15151 genome sequencing project.</title>
        <authorList>
            <person name="Da Costa M.S."/>
            <person name="Albuquerque L."/>
            <person name="Raposo P."/>
            <person name="Froufe H.J.C."/>
            <person name="Barroso C.S."/>
            <person name="Egas C."/>
        </authorList>
    </citation>
    <scope>NUCLEOTIDE SEQUENCE [LARGE SCALE GENOMIC DNA]</scope>
    <source>
        <strain evidence="7 8">JCM 15151</strain>
    </source>
</reference>
<dbReference type="InterPro" id="IPR015422">
    <property type="entry name" value="PyrdxlP-dep_Trfase_small"/>
</dbReference>
<comment type="similarity">
    <text evidence="5">Belongs to the class-II pyridoxal-phosphate-dependent aminotransferase family.</text>
</comment>
<evidence type="ECO:0000256" key="5">
    <source>
        <dbReference type="RuleBase" id="RU003693"/>
    </source>
</evidence>
<organism evidence="7 8">
    <name type="scientific">Meiothermus taiwanensis</name>
    <dbReference type="NCBI Taxonomy" id="172827"/>
    <lineage>
        <taxon>Bacteria</taxon>
        <taxon>Thermotogati</taxon>
        <taxon>Deinococcota</taxon>
        <taxon>Deinococci</taxon>
        <taxon>Thermales</taxon>
        <taxon>Thermaceae</taxon>
        <taxon>Meiothermus</taxon>
    </lineage>
</organism>
<dbReference type="SUPFAM" id="SSF53383">
    <property type="entry name" value="PLP-dependent transferases"/>
    <property type="match status" value="1"/>
</dbReference>
<dbReference type="InterPro" id="IPR001917">
    <property type="entry name" value="Aminotrans_II_pyridoxalP_BS"/>
</dbReference>
<keyword evidence="2 7" id="KW-0032">Aminotransferase</keyword>